<dbReference type="Proteomes" id="UP000799538">
    <property type="component" value="Unassembled WGS sequence"/>
</dbReference>
<evidence type="ECO:0000313" key="6">
    <source>
        <dbReference type="Proteomes" id="UP000799538"/>
    </source>
</evidence>
<evidence type="ECO:0000256" key="2">
    <source>
        <dbReference type="ARBA" id="ARBA00023253"/>
    </source>
</evidence>
<evidence type="ECO:0008006" key="7">
    <source>
        <dbReference type="Google" id="ProtNLM"/>
    </source>
</evidence>
<name>A0A6A6GEZ6_9PEZI</name>
<keyword evidence="4" id="KW-0472">Membrane</keyword>
<evidence type="ECO:0000256" key="3">
    <source>
        <dbReference type="ARBA" id="ARBA00023277"/>
    </source>
</evidence>
<dbReference type="OrthoDB" id="20368at2759"/>
<gene>
    <name evidence="5" type="ORF">BDZ85DRAFT_248945</name>
</gene>
<evidence type="ECO:0000313" key="5">
    <source>
        <dbReference type="EMBL" id="KAF2224217.1"/>
    </source>
</evidence>
<proteinExistence type="predicted"/>
<keyword evidence="4" id="KW-1133">Transmembrane helix</keyword>
<dbReference type="InterPro" id="IPR019378">
    <property type="entry name" value="GDP-Fuc_O-FucTrfase"/>
</dbReference>
<keyword evidence="2" id="KW-0294">Fucose metabolism</keyword>
<dbReference type="CDD" id="cd11296">
    <property type="entry name" value="O-FucT_like"/>
    <property type="match status" value="1"/>
</dbReference>
<dbReference type="EMBL" id="ML992505">
    <property type="protein sequence ID" value="KAF2224217.1"/>
    <property type="molecule type" value="Genomic_DNA"/>
</dbReference>
<dbReference type="GO" id="GO:0016740">
    <property type="term" value="F:transferase activity"/>
    <property type="evidence" value="ECO:0007669"/>
    <property type="project" value="UniProtKB-KW"/>
</dbReference>
<accession>A0A6A6GEZ6</accession>
<dbReference type="AlphaFoldDB" id="A0A6A6GEZ6"/>
<keyword evidence="1" id="KW-0808">Transferase</keyword>
<dbReference type="Pfam" id="PF10250">
    <property type="entry name" value="O-FucT"/>
    <property type="match status" value="1"/>
</dbReference>
<protein>
    <recommendedName>
        <fullName evidence="7">GDP-fucose protein O-fucosyltransferase-domain-containing protein</fullName>
    </recommendedName>
</protein>
<keyword evidence="4" id="KW-0812">Transmembrane</keyword>
<feature type="transmembrane region" description="Helical" evidence="4">
    <location>
        <begin position="12"/>
        <end position="33"/>
    </location>
</feature>
<dbReference type="Gene3D" id="3.40.50.11350">
    <property type="match status" value="1"/>
</dbReference>
<keyword evidence="3" id="KW-0119">Carbohydrate metabolism</keyword>
<dbReference type="GO" id="GO:0006004">
    <property type="term" value="P:fucose metabolic process"/>
    <property type="evidence" value="ECO:0007669"/>
    <property type="project" value="UniProtKB-KW"/>
</dbReference>
<sequence length="464" mass="51615">MIQEALRERGRRVQILGSIGVFVFLVFILSISFSHTASSSRPAIENALELDGEEFISRWLDVHTGDPTDGYALSQLCLHQNITWHPNLIINVDDANGGIGNIRGNVLDFLYFAISSGSSILLPSFAARSDNDLSSLFDHRTPFSTFFDEHHFITTLRTHCPSLHIYSPTSIPSLTTLTDRYIPTSMRSDLNPSDTPLTSATNFHTWLLTTQNLTLPPTTPTLINLGRTLWDGPDTFSLPPRLRRDFGSLLRLPPPIRRLAALTTHALVKRYSLPLAPSSPHYPSAFLGAHLRTEPDAIKAGFTTAGSHANFSAQTDAYLSQAVRAGLGVIYAASGSKRDLALFGEKAWGLHRVNVTVKGELLAGTEAGEELEKLSWDQKGLVDWEVLMRCSEFGGFVKSSFAFNIAVTRGAVGEREGRVQEGMWWGVDAEETRTRKESAWRDRWSTVWGRDEWHEKKITRGAWP</sequence>
<evidence type="ECO:0000256" key="1">
    <source>
        <dbReference type="ARBA" id="ARBA00022679"/>
    </source>
</evidence>
<evidence type="ECO:0000256" key="4">
    <source>
        <dbReference type="SAM" id="Phobius"/>
    </source>
</evidence>
<keyword evidence="6" id="KW-1185">Reference proteome</keyword>
<organism evidence="5 6">
    <name type="scientific">Elsinoe ampelina</name>
    <dbReference type="NCBI Taxonomy" id="302913"/>
    <lineage>
        <taxon>Eukaryota</taxon>
        <taxon>Fungi</taxon>
        <taxon>Dikarya</taxon>
        <taxon>Ascomycota</taxon>
        <taxon>Pezizomycotina</taxon>
        <taxon>Dothideomycetes</taxon>
        <taxon>Dothideomycetidae</taxon>
        <taxon>Myriangiales</taxon>
        <taxon>Elsinoaceae</taxon>
        <taxon>Elsinoe</taxon>
    </lineage>
</organism>
<reference evidence="6" key="1">
    <citation type="journal article" date="2020" name="Stud. Mycol.">
        <title>101 Dothideomycetes genomes: A test case for predicting lifestyles and emergence of pathogens.</title>
        <authorList>
            <person name="Haridas S."/>
            <person name="Albert R."/>
            <person name="Binder M."/>
            <person name="Bloem J."/>
            <person name="LaButti K."/>
            <person name="Salamov A."/>
            <person name="Andreopoulos B."/>
            <person name="Baker S."/>
            <person name="Barry K."/>
            <person name="Bills G."/>
            <person name="Bluhm B."/>
            <person name="Cannon C."/>
            <person name="Castanera R."/>
            <person name="Culley D."/>
            <person name="Daum C."/>
            <person name="Ezra D."/>
            <person name="Gonzalez J."/>
            <person name="Henrissat B."/>
            <person name="Kuo A."/>
            <person name="Liang C."/>
            <person name="Lipzen A."/>
            <person name="Lutzoni F."/>
            <person name="Magnuson J."/>
            <person name="Mondo S."/>
            <person name="Nolan M."/>
            <person name="Ohm R."/>
            <person name="Pangilinan J."/>
            <person name="Park H.-J."/>
            <person name="Ramirez L."/>
            <person name="Alfaro M."/>
            <person name="Sun H."/>
            <person name="Tritt A."/>
            <person name="Yoshinaga Y."/>
            <person name="Zwiers L.-H."/>
            <person name="Turgeon B."/>
            <person name="Goodwin S."/>
            <person name="Spatafora J."/>
            <person name="Crous P."/>
            <person name="Grigoriev I."/>
        </authorList>
    </citation>
    <scope>NUCLEOTIDE SEQUENCE [LARGE SCALE GENOMIC DNA]</scope>
    <source>
        <strain evidence="6">CECT 20119</strain>
    </source>
</reference>